<dbReference type="PROSITE" id="PS51450">
    <property type="entry name" value="LRR"/>
    <property type="match status" value="2"/>
</dbReference>
<evidence type="ECO:0000256" key="3">
    <source>
        <dbReference type="ARBA" id="ARBA00022737"/>
    </source>
</evidence>
<evidence type="ECO:0000256" key="2">
    <source>
        <dbReference type="ARBA" id="ARBA00022614"/>
    </source>
</evidence>
<dbReference type="GO" id="GO:0005930">
    <property type="term" value="C:axoneme"/>
    <property type="evidence" value="ECO:0007669"/>
    <property type="project" value="UniProtKB-SubCell"/>
</dbReference>
<comment type="subcellular location">
    <subcellularLocation>
        <location evidence="1">Cytoplasm</location>
        <location evidence="1">Cytoskeleton</location>
        <location evidence="1">Cilium axoneme</location>
    </subcellularLocation>
</comment>
<evidence type="ECO:0000259" key="4">
    <source>
        <dbReference type="Pfam" id="PF23598"/>
    </source>
</evidence>
<dbReference type="Gene3D" id="3.80.10.10">
    <property type="entry name" value="Ribonuclease Inhibitor"/>
    <property type="match status" value="1"/>
</dbReference>
<keyword evidence="3" id="KW-0677">Repeat</keyword>
<dbReference type="SUPFAM" id="SSF52058">
    <property type="entry name" value="L domain-like"/>
    <property type="match status" value="1"/>
</dbReference>
<dbReference type="InterPro" id="IPR003591">
    <property type="entry name" value="Leu-rich_rpt_typical-subtyp"/>
</dbReference>
<reference evidence="5" key="1">
    <citation type="submission" date="2021-01" db="EMBL/GenBank/DDBJ databases">
        <authorList>
            <person name="Corre E."/>
            <person name="Pelletier E."/>
            <person name="Niang G."/>
            <person name="Scheremetjew M."/>
            <person name="Finn R."/>
            <person name="Kale V."/>
            <person name="Holt S."/>
            <person name="Cochrane G."/>
            <person name="Meng A."/>
            <person name="Brown T."/>
            <person name="Cohen L."/>
        </authorList>
    </citation>
    <scope>NUCLEOTIDE SEQUENCE</scope>
    <source>
        <strain evidence="5">CCMP1897</strain>
    </source>
</reference>
<name>A0A7S3UG01_9CHLO</name>
<dbReference type="PANTHER" id="PTHR48051:SF25">
    <property type="entry name" value="LEUCINE RICH REPEAT PROTEIN"/>
    <property type="match status" value="1"/>
</dbReference>
<dbReference type="SMART" id="SM00369">
    <property type="entry name" value="LRR_TYP"/>
    <property type="match status" value="8"/>
</dbReference>
<sequence>MAHAKAVKTGPKLTEVQIQARISVAKSTGKLDLSGAGLTRIPSEVLKIKDLEELAINGNDFDEIPPEVVAFKNLKRLGAAGNRIAHVPKEIGELEELEGLWLHGNQLEELPSTVGNLRALQNLSLSGNKLNAIPEDVGRMHSLVELTAAGNNLGELPHGIGNCSNLKVVHLHGNDLVEVPTELCQCTALRTLYLQGNKISKVPDNAKYWNEMQELSLADNLLEHLPDLSDGLQSLKTIYLYGNQLQDLPFSLAELPSLQNVWAENNPLEWQELQALLGEITHLRSFGVDQGQMQSIPPSTSSSRESAHIKVSEIHSNGSPGYFKLQQSEVGKKAPVLIVAFGSAPGVPNWGGLLGRLRKAMPSGCQDKFDVLFVVDPSRSWYSGNQSENSHYAKQLKKVTSQYQRTVLLGDSMGASACLLYAQVATSVLAFCPQVDLVYSSIRPGESLEWFSNMHDSINSSLKGYTGDVQVHTGSWEHDSYQAQLVEHFDSVAVTKHGIDSHRLALALHRQDKLLPIVRKKLQEELQACSIGSMA</sequence>
<dbReference type="Pfam" id="PF23598">
    <property type="entry name" value="LRR_14"/>
    <property type="match status" value="1"/>
</dbReference>
<dbReference type="InterPro" id="IPR032675">
    <property type="entry name" value="LRR_dom_sf"/>
</dbReference>
<protein>
    <recommendedName>
        <fullName evidence="4">Disease resistance R13L4/SHOC-2-like LRR domain-containing protein</fullName>
    </recommendedName>
</protein>
<evidence type="ECO:0000256" key="1">
    <source>
        <dbReference type="ARBA" id="ARBA00004430"/>
    </source>
</evidence>
<organism evidence="5">
    <name type="scientific">Picocystis salinarum</name>
    <dbReference type="NCBI Taxonomy" id="88271"/>
    <lineage>
        <taxon>Eukaryota</taxon>
        <taxon>Viridiplantae</taxon>
        <taxon>Chlorophyta</taxon>
        <taxon>Picocystophyceae</taxon>
        <taxon>Picocystales</taxon>
        <taxon>Picocystaceae</taxon>
        <taxon>Picocystis</taxon>
    </lineage>
</organism>
<dbReference type="SUPFAM" id="SSF53474">
    <property type="entry name" value="alpha/beta-Hydrolases"/>
    <property type="match status" value="1"/>
</dbReference>
<dbReference type="InterPro" id="IPR001611">
    <property type="entry name" value="Leu-rich_rpt"/>
</dbReference>
<dbReference type="InterPro" id="IPR050216">
    <property type="entry name" value="LRR_domain-containing"/>
</dbReference>
<keyword evidence="2" id="KW-0433">Leucine-rich repeat</keyword>
<accession>A0A7S3UG01</accession>
<dbReference type="PANTHER" id="PTHR48051">
    <property type="match status" value="1"/>
</dbReference>
<feature type="domain" description="Disease resistance R13L4/SHOC-2-like LRR" evidence="4">
    <location>
        <begin position="100"/>
        <end position="196"/>
    </location>
</feature>
<dbReference type="AlphaFoldDB" id="A0A7S3UG01"/>
<evidence type="ECO:0000313" key="5">
    <source>
        <dbReference type="EMBL" id="CAE0611392.1"/>
    </source>
</evidence>
<dbReference type="EMBL" id="HBIS01005783">
    <property type="protein sequence ID" value="CAE0611392.1"/>
    <property type="molecule type" value="Transcribed_RNA"/>
</dbReference>
<proteinExistence type="predicted"/>
<dbReference type="InterPro" id="IPR055414">
    <property type="entry name" value="LRR_R13L4/SHOC2-like"/>
</dbReference>
<dbReference type="InterPro" id="IPR029058">
    <property type="entry name" value="AB_hydrolase_fold"/>
</dbReference>
<gene>
    <name evidence="5" type="ORF">PSAL00342_LOCUS5227</name>
</gene>